<keyword evidence="2" id="KW-1185">Reference proteome</keyword>
<accession>A0AAW1K307</accession>
<organism evidence="1 2">
    <name type="scientific">Popillia japonica</name>
    <name type="common">Japanese beetle</name>
    <dbReference type="NCBI Taxonomy" id="7064"/>
    <lineage>
        <taxon>Eukaryota</taxon>
        <taxon>Metazoa</taxon>
        <taxon>Ecdysozoa</taxon>
        <taxon>Arthropoda</taxon>
        <taxon>Hexapoda</taxon>
        <taxon>Insecta</taxon>
        <taxon>Pterygota</taxon>
        <taxon>Neoptera</taxon>
        <taxon>Endopterygota</taxon>
        <taxon>Coleoptera</taxon>
        <taxon>Polyphaga</taxon>
        <taxon>Scarabaeiformia</taxon>
        <taxon>Scarabaeidae</taxon>
        <taxon>Rutelinae</taxon>
        <taxon>Popillia</taxon>
    </lineage>
</organism>
<dbReference type="EMBL" id="JASPKY010000269">
    <property type="protein sequence ID" value="KAK9712029.1"/>
    <property type="molecule type" value="Genomic_DNA"/>
</dbReference>
<comment type="caution">
    <text evidence="1">The sequence shown here is derived from an EMBL/GenBank/DDBJ whole genome shotgun (WGS) entry which is preliminary data.</text>
</comment>
<protein>
    <submittedName>
        <fullName evidence="1">Uncharacterized protein</fullName>
    </submittedName>
</protein>
<evidence type="ECO:0000313" key="1">
    <source>
        <dbReference type="EMBL" id="KAK9712029.1"/>
    </source>
</evidence>
<evidence type="ECO:0000313" key="2">
    <source>
        <dbReference type="Proteomes" id="UP001458880"/>
    </source>
</evidence>
<proteinExistence type="predicted"/>
<dbReference type="Proteomes" id="UP001458880">
    <property type="component" value="Unassembled WGS sequence"/>
</dbReference>
<gene>
    <name evidence="1" type="ORF">QE152_g25117</name>
</gene>
<dbReference type="AlphaFoldDB" id="A0AAW1K307"/>
<name>A0AAW1K307_POPJA</name>
<sequence>MIFTRSEINDSFNGVGFRIPQYCNLNAIPPLKVYFDILPASNWTNFGTFSIPDNNTKYSTCFIERISYISVDISTYQYYQSYESVEYCPPTTFRMGPYMEKFEIAAPYGLNSLKSLYLNDELNILFAVCENRSLRFLITPYIPIDISSLISNQTILMYKPIANLWYADYSNVRLLLDSETTYIDLYLYTLNVVFSNAPSEGLIPIFNEGVKRLQLQAEHSNQLTHLALFTEVTFTIEQCDYRALNNESSTFVFQNINQKIERVMGVVLYNDNHIKPLTWKQPIDKFVIDDHMDVIVQLSHYEVADRVNSTTVIFTDNFYYEQSRLSKTKVDAWINSQIATDPRVQQMRRFARIHQAKFSNHRPLEGFYFIADDHPMLEYPQLTLQNVSSTIITMSGEMRFFHYMPEFYNAYVLLFVQEKYFYHIIRGRIHDGSPILNWFRLLLYLQHPLFELRRIIPQEVTCLVLNIWNPILSGIVGFAIDKKLDFNTAAPSLIHRNQVSHIDTKNQTIIAYFQEDFLGSIVEDTPKTAAEGFIAFMFFTKNEINDSYKGVGFRIPQYCNRNGTSPLKVYFDSSPGRDWSNFGSFDVPDKNMTYSTCLIERISYLGVDVSLNRYFQSSESVQYCPPTTFEIGPYVEEFHVTTIGRTSFPKSVYFDNNLNMLFAFCERNKSFTLAIVPYIPINVSHLITNQTMTMYNPVADLFYADYSDVSLRLEPETTYIDLYLYALNIAALDAPSENLIPIFNEGVKRLQVQAEYSHQISQLAVFTEVPFSINRRYHLLKNSENSTFVFEDLNKRDEDVVGMILYGGNSITPLTSKYPIDKYVADENIDVIVQLSGDREPEKVYPIITIATDEFYYEKTHLTETKIVCFTYRGNYFQDFKNYFDVYLKILDGSNNGFWYTIDMTNWRTAFVFISKSNRDACSAPIAWNILSTPMDSRSPLTNSFKTDLKPVDIFSHLSMLLNTKGSHCLPNQNAISTPLNANGMDANEPHIVSGMFLNQFTIPTTQNPKPNKGADHIHTYVKYD</sequence>
<reference evidence="1 2" key="1">
    <citation type="journal article" date="2024" name="BMC Genomics">
        <title>De novo assembly and annotation of Popillia japonica's genome with initial clues to its potential as an invasive pest.</title>
        <authorList>
            <person name="Cucini C."/>
            <person name="Boschi S."/>
            <person name="Funari R."/>
            <person name="Cardaioli E."/>
            <person name="Iannotti N."/>
            <person name="Marturano G."/>
            <person name="Paoli F."/>
            <person name="Bruttini M."/>
            <person name="Carapelli A."/>
            <person name="Frati F."/>
            <person name="Nardi F."/>
        </authorList>
    </citation>
    <scope>NUCLEOTIDE SEQUENCE [LARGE SCALE GENOMIC DNA]</scope>
    <source>
        <strain evidence="1">DMR45628</strain>
    </source>
</reference>